<evidence type="ECO:0008006" key="3">
    <source>
        <dbReference type="Google" id="ProtNLM"/>
    </source>
</evidence>
<reference evidence="1" key="1">
    <citation type="submission" date="2022-03" db="EMBL/GenBank/DDBJ databases">
        <authorList>
            <person name="Alioto T."/>
            <person name="Alioto T."/>
            <person name="Gomez Garrido J."/>
        </authorList>
    </citation>
    <scope>NUCLEOTIDE SEQUENCE</scope>
</reference>
<dbReference type="Proteomes" id="UP001295444">
    <property type="component" value="Chromosome 01"/>
</dbReference>
<organism evidence="1 2">
    <name type="scientific">Pelobates cultripes</name>
    <name type="common">Western spadefoot toad</name>
    <dbReference type="NCBI Taxonomy" id="61616"/>
    <lineage>
        <taxon>Eukaryota</taxon>
        <taxon>Metazoa</taxon>
        <taxon>Chordata</taxon>
        <taxon>Craniata</taxon>
        <taxon>Vertebrata</taxon>
        <taxon>Euteleostomi</taxon>
        <taxon>Amphibia</taxon>
        <taxon>Batrachia</taxon>
        <taxon>Anura</taxon>
        <taxon>Pelobatoidea</taxon>
        <taxon>Pelobatidae</taxon>
        <taxon>Pelobates</taxon>
    </lineage>
</organism>
<dbReference type="EMBL" id="OW240912">
    <property type="protein sequence ID" value="CAH2218916.1"/>
    <property type="molecule type" value="Genomic_DNA"/>
</dbReference>
<name>A0AAD1QWL4_PELCU</name>
<dbReference type="AlphaFoldDB" id="A0AAD1QWL4"/>
<protein>
    <recommendedName>
        <fullName evidence="3">Endonuclease/exonuclease/phosphatase domain-containing protein</fullName>
    </recommendedName>
</protein>
<proteinExistence type="predicted"/>
<gene>
    <name evidence="1" type="ORF">PECUL_23A029076</name>
</gene>
<dbReference type="SUPFAM" id="SSF56219">
    <property type="entry name" value="DNase I-like"/>
    <property type="match status" value="1"/>
</dbReference>
<accession>A0AAD1QWL4</accession>
<evidence type="ECO:0000313" key="1">
    <source>
        <dbReference type="EMBL" id="CAH2218916.1"/>
    </source>
</evidence>
<evidence type="ECO:0000313" key="2">
    <source>
        <dbReference type="Proteomes" id="UP001295444"/>
    </source>
</evidence>
<sequence>MTDHAGRYVFVRGRILDETYTFANIYAPNTRLDKFLWDALRALHDFTAGCLVLGGDLNIALHPTVDASRGHSSTPLPTLLKVAQDVQQTLTNYFAENPPQDTSPLLTWEAHKCVIRGILISR</sequence>
<dbReference type="Gene3D" id="3.60.10.10">
    <property type="entry name" value="Endonuclease/exonuclease/phosphatase"/>
    <property type="match status" value="1"/>
</dbReference>
<keyword evidence="2" id="KW-1185">Reference proteome</keyword>
<dbReference type="InterPro" id="IPR036691">
    <property type="entry name" value="Endo/exonu/phosph_ase_sf"/>
</dbReference>